<keyword evidence="1" id="KW-0812">Transmembrane</keyword>
<evidence type="ECO:0000259" key="2">
    <source>
        <dbReference type="PROSITE" id="PS50041"/>
    </source>
</evidence>
<dbReference type="SUPFAM" id="SSF56436">
    <property type="entry name" value="C-type lectin-like"/>
    <property type="match status" value="1"/>
</dbReference>
<dbReference type="OrthoDB" id="538816at2759"/>
<dbReference type="InterPro" id="IPR016186">
    <property type="entry name" value="C-type_lectin-like/link_sf"/>
</dbReference>
<dbReference type="PROSITE" id="PS50041">
    <property type="entry name" value="C_TYPE_LECTIN_2"/>
    <property type="match status" value="1"/>
</dbReference>
<evidence type="ECO:0000256" key="1">
    <source>
        <dbReference type="SAM" id="Phobius"/>
    </source>
</evidence>
<feature type="domain" description="C-type lectin" evidence="2">
    <location>
        <begin position="45"/>
        <end position="123"/>
    </location>
</feature>
<keyword evidence="1" id="KW-0472">Membrane</keyword>
<dbReference type="EMBL" id="JAIZAY010001624">
    <property type="protein sequence ID" value="KAJ8017519.1"/>
    <property type="molecule type" value="Genomic_DNA"/>
</dbReference>
<name>A0A9Q0YBW4_HOLLE</name>
<gene>
    <name evidence="3" type="ORF">HOLleu_45013</name>
</gene>
<feature type="transmembrane region" description="Helical" evidence="1">
    <location>
        <begin position="12"/>
        <end position="33"/>
    </location>
</feature>
<dbReference type="PANTHER" id="PTHR22803">
    <property type="entry name" value="MANNOSE, PHOSPHOLIPASE, LECTIN RECEPTOR RELATED"/>
    <property type="match status" value="1"/>
</dbReference>
<dbReference type="AlphaFoldDB" id="A0A9Q0YBW4"/>
<organism evidence="3 4">
    <name type="scientific">Holothuria leucospilota</name>
    <name type="common">Black long sea cucumber</name>
    <name type="synonym">Mertensiothuria leucospilota</name>
    <dbReference type="NCBI Taxonomy" id="206669"/>
    <lineage>
        <taxon>Eukaryota</taxon>
        <taxon>Metazoa</taxon>
        <taxon>Echinodermata</taxon>
        <taxon>Eleutherozoa</taxon>
        <taxon>Echinozoa</taxon>
        <taxon>Holothuroidea</taxon>
        <taxon>Aspidochirotacea</taxon>
        <taxon>Aspidochirotida</taxon>
        <taxon>Holothuriidae</taxon>
        <taxon>Holothuria</taxon>
    </lineage>
</organism>
<accession>A0A9Q0YBW4</accession>
<evidence type="ECO:0000313" key="3">
    <source>
        <dbReference type="EMBL" id="KAJ8017519.1"/>
    </source>
</evidence>
<sequence>MLFSLPSITRSSLLSGSAIIVISCIHCILLCTLRIASAGGHWYQWDNSCYAFFYPSKLSWGNAVARCRSIRTSADLVFIESEQENREVSRLALEVSGQQPARWWIGLNDIDEESKYRANTFAWKRQPLQPHFGTSLYVLNPSLFPAQVFLMMFQNINIETNKL</sequence>
<protein>
    <recommendedName>
        <fullName evidence="2">C-type lectin domain-containing protein</fullName>
    </recommendedName>
</protein>
<comment type="caution">
    <text evidence="3">The sequence shown here is derived from an EMBL/GenBank/DDBJ whole genome shotgun (WGS) entry which is preliminary data.</text>
</comment>
<reference evidence="3" key="1">
    <citation type="submission" date="2021-10" db="EMBL/GenBank/DDBJ databases">
        <title>Tropical sea cucumber genome reveals ecological adaptation and Cuvierian tubules defense mechanism.</title>
        <authorList>
            <person name="Chen T."/>
        </authorList>
    </citation>
    <scope>NUCLEOTIDE SEQUENCE</scope>
    <source>
        <strain evidence="3">Nanhai2018</strain>
        <tissue evidence="3">Muscle</tissue>
    </source>
</reference>
<dbReference type="Proteomes" id="UP001152320">
    <property type="component" value="Unassembled WGS sequence"/>
</dbReference>
<dbReference type="InterPro" id="IPR050111">
    <property type="entry name" value="C-type_lectin/snaclec_domain"/>
</dbReference>
<keyword evidence="4" id="KW-1185">Reference proteome</keyword>
<keyword evidence="1" id="KW-1133">Transmembrane helix</keyword>
<dbReference type="InterPro" id="IPR016187">
    <property type="entry name" value="CTDL_fold"/>
</dbReference>
<dbReference type="Pfam" id="PF00059">
    <property type="entry name" value="Lectin_C"/>
    <property type="match status" value="1"/>
</dbReference>
<dbReference type="Gene3D" id="3.10.100.10">
    <property type="entry name" value="Mannose-Binding Protein A, subunit A"/>
    <property type="match status" value="1"/>
</dbReference>
<dbReference type="InterPro" id="IPR001304">
    <property type="entry name" value="C-type_lectin-like"/>
</dbReference>
<evidence type="ECO:0000313" key="4">
    <source>
        <dbReference type="Proteomes" id="UP001152320"/>
    </source>
</evidence>
<proteinExistence type="predicted"/>